<organism evidence="2 4">
    <name type="scientific">Solemya velum gill symbiont</name>
    <dbReference type="NCBI Taxonomy" id="2340"/>
    <lineage>
        <taxon>Bacteria</taxon>
        <taxon>Pseudomonadati</taxon>
        <taxon>Pseudomonadota</taxon>
        <taxon>Gammaproteobacteria</taxon>
        <taxon>sulfur-oxidizing symbionts</taxon>
    </lineage>
</organism>
<dbReference type="RefSeq" id="WP_043115405.1">
    <property type="nucleotide sequence ID" value="NZ_JRAA01000001.1"/>
</dbReference>
<dbReference type="EMBL" id="JRAA01000001">
    <property type="protein sequence ID" value="KHF25728.1"/>
    <property type="molecule type" value="Genomic_DNA"/>
</dbReference>
<dbReference type="EMBL" id="MPNX01000003">
    <property type="protein sequence ID" value="OOY35674.1"/>
    <property type="molecule type" value="Genomic_DNA"/>
</dbReference>
<dbReference type="eggNOG" id="COG1763">
    <property type="taxonomic scope" value="Bacteria"/>
</dbReference>
<comment type="caution">
    <text evidence="2">The sequence shown here is derived from an EMBL/GenBank/DDBJ whole genome shotgun (WGS) entry which is preliminary data.</text>
</comment>
<dbReference type="InterPro" id="IPR004435">
    <property type="entry name" value="MobB_dom"/>
</dbReference>
<gene>
    <name evidence="2" type="primary">mobB</name>
    <name evidence="3" type="ORF">BOV88_03260</name>
    <name evidence="2" type="ORF">JV46_12810</name>
</gene>
<dbReference type="InterPro" id="IPR052539">
    <property type="entry name" value="MGD_biosynthesis_adapter"/>
</dbReference>
<evidence type="ECO:0000313" key="5">
    <source>
        <dbReference type="Proteomes" id="UP000190962"/>
    </source>
</evidence>
<dbReference type="NCBIfam" id="TIGR00176">
    <property type="entry name" value="mobB"/>
    <property type="match status" value="1"/>
</dbReference>
<feature type="domain" description="Molybdopterin-guanine dinucleotide biosynthesis protein B (MobB)" evidence="1">
    <location>
        <begin position="8"/>
        <end position="142"/>
    </location>
</feature>
<name>A0A0B0H695_SOVGS</name>
<dbReference type="PANTHER" id="PTHR40072:SF1">
    <property type="entry name" value="MOLYBDOPTERIN-GUANINE DINUCLEOTIDE BIOSYNTHESIS ADAPTER PROTEIN"/>
    <property type="match status" value="1"/>
</dbReference>
<dbReference type="FunFam" id="3.40.50.300:FF:000920">
    <property type="entry name" value="Molybdopterin-guanine dinucleotide biosynthesis protein B"/>
    <property type="match status" value="1"/>
</dbReference>
<dbReference type="GeneID" id="86990916"/>
<dbReference type="OrthoDB" id="9804758at2"/>
<dbReference type="SUPFAM" id="SSF52540">
    <property type="entry name" value="P-loop containing nucleoside triphosphate hydrolases"/>
    <property type="match status" value="1"/>
</dbReference>
<dbReference type="AlphaFoldDB" id="A0A0B0H695"/>
<reference evidence="3 5" key="2">
    <citation type="submission" date="2016-11" db="EMBL/GenBank/DDBJ databases">
        <title>Mixed transmission modes and dynamic genome evolution in an obligate animal-bacterial symbiosis.</title>
        <authorList>
            <person name="Russell S.L."/>
            <person name="Corbett-Detig R.B."/>
            <person name="Cavanaugh C.M."/>
        </authorList>
    </citation>
    <scope>NUCLEOTIDE SEQUENCE [LARGE SCALE GENOMIC DNA]</scope>
    <source>
        <strain evidence="3">MA-KB16</strain>
    </source>
</reference>
<dbReference type="InterPro" id="IPR027417">
    <property type="entry name" value="P-loop_NTPase"/>
</dbReference>
<evidence type="ECO:0000259" key="1">
    <source>
        <dbReference type="Pfam" id="PF03205"/>
    </source>
</evidence>
<dbReference type="PATRIC" id="fig|2340.3.peg.243"/>
<reference evidence="2 4" key="1">
    <citation type="journal article" date="2014" name="BMC Genomics">
        <title>The genome of the intracellular bacterium of the coastal bivalve, Solemya velum: a blueprint for thriving in and out of symbiosis.</title>
        <authorList>
            <person name="Dmytrenko O."/>
            <person name="Russell S.L."/>
            <person name="Loo W.T."/>
            <person name="Fontanez K.M."/>
            <person name="Liao L."/>
            <person name="Roeselers G."/>
            <person name="Sharma R."/>
            <person name="Stewart F.J."/>
            <person name="Newton I.L."/>
            <person name="Woyke T."/>
            <person name="Wu D."/>
            <person name="Lang J.M."/>
            <person name="Eisen J.A."/>
            <person name="Cavanaugh C.M."/>
        </authorList>
    </citation>
    <scope>NUCLEOTIDE SEQUENCE [LARGE SCALE GENOMIC DNA]</scope>
    <source>
        <strain evidence="2 4">WH</strain>
    </source>
</reference>
<evidence type="ECO:0000313" key="3">
    <source>
        <dbReference type="EMBL" id="OOY35674.1"/>
    </source>
</evidence>
<evidence type="ECO:0000313" key="4">
    <source>
        <dbReference type="Proteomes" id="UP000030856"/>
    </source>
</evidence>
<sequence length="175" mass="19452">MDFPIPLVGFAAWSGTGKTTLLKHLIPILRARGIRIAVVKHAHHTFDVDHPGKDSHTLRHAGAEQVMLASSKRYAWMRELPDNQKEPTLADALHYLDTDGIDLVLVEGFKTEQFLKIECHRPAAGKPLLYPDDPNIIAIASDQPQNEDPGIPQLSLNDPTEVADFILKKILAWAD</sequence>
<keyword evidence="4" id="KW-1185">Reference proteome</keyword>
<dbReference type="Gene3D" id="3.40.50.300">
    <property type="entry name" value="P-loop containing nucleotide triphosphate hydrolases"/>
    <property type="match status" value="1"/>
</dbReference>
<dbReference type="GO" id="GO:0006777">
    <property type="term" value="P:Mo-molybdopterin cofactor biosynthetic process"/>
    <property type="evidence" value="ECO:0007669"/>
    <property type="project" value="InterPro"/>
</dbReference>
<dbReference type="PANTHER" id="PTHR40072">
    <property type="entry name" value="MOLYBDOPTERIN-GUANINE DINUCLEOTIDE BIOSYNTHESIS ADAPTER PROTEIN-RELATED"/>
    <property type="match status" value="1"/>
</dbReference>
<dbReference type="STRING" id="2340.JV46_12810"/>
<dbReference type="GO" id="GO:0005525">
    <property type="term" value="F:GTP binding"/>
    <property type="evidence" value="ECO:0007669"/>
    <property type="project" value="InterPro"/>
</dbReference>
<evidence type="ECO:0000313" key="2">
    <source>
        <dbReference type="EMBL" id="KHF25728.1"/>
    </source>
</evidence>
<proteinExistence type="predicted"/>
<dbReference type="Proteomes" id="UP000190962">
    <property type="component" value="Unassembled WGS sequence"/>
</dbReference>
<accession>A0A0B0H695</accession>
<dbReference type="Proteomes" id="UP000030856">
    <property type="component" value="Unassembled WGS sequence"/>
</dbReference>
<dbReference type="Pfam" id="PF03205">
    <property type="entry name" value="MobB"/>
    <property type="match status" value="1"/>
</dbReference>
<protein>
    <submittedName>
        <fullName evidence="2">Molybdopterin guanine dinucleotide biosynthesis accessory protein MobB</fullName>
    </submittedName>
    <submittedName>
        <fullName evidence="3">Molybdopterin-guanine dinucleotide biosynthesis protein B</fullName>
    </submittedName>
</protein>
<dbReference type="CDD" id="cd03116">
    <property type="entry name" value="MobB"/>
    <property type="match status" value="1"/>
</dbReference>